<accession>F9FE96</accession>
<feature type="region of interest" description="Disordered" evidence="1">
    <location>
        <begin position="1"/>
        <end position="46"/>
    </location>
</feature>
<dbReference type="AlphaFoldDB" id="F9FE96"/>
<feature type="region of interest" description="Disordered" evidence="1">
    <location>
        <begin position="164"/>
        <end position="183"/>
    </location>
</feature>
<feature type="compositionally biased region" description="Acidic residues" evidence="1">
    <location>
        <begin position="168"/>
        <end position="183"/>
    </location>
</feature>
<feature type="compositionally biased region" description="Basic and acidic residues" evidence="1">
    <location>
        <begin position="27"/>
        <end position="37"/>
    </location>
</feature>
<evidence type="ECO:0000256" key="1">
    <source>
        <dbReference type="SAM" id="MobiDB-lite"/>
    </source>
</evidence>
<evidence type="ECO:0000313" key="2">
    <source>
        <dbReference type="EMBL" id="EGU84760.1"/>
    </source>
</evidence>
<protein>
    <submittedName>
        <fullName evidence="2">Uncharacterized protein</fullName>
    </submittedName>
</protein>
<name>F9FE96_FUSOF</name>
<reference evidence="2" key="1">
    <citation type="journal article" date="2012" name="Mol. Plant Microbe Interact.">
        <title>A highly conserved effector in Fusarium oxysporum is required for full virulence on Arabidopsis.</title>
        <authorList>
            <person name="Thatcher L.F."/>
            <person name="Gardiner D.M."/>
            <person name="Kazan K."/>
            <person name="Manners J."/>
        </authorList>
    </citation>
    <scope>NUCLEOTIDE SEQUENCE [LARGE SCALE GENOMIC DNA]</scope>
    <source>
        <strain evidence="2">Fo5176</strain>
    </source>
</reference>
<dbReference type="EMBL" id="AFQF01001475">
    <property type="protein sequence ID" value="EGU84760.1"/>
    <property type="molecule type" value="Genomic_DNA"/>
</dbReference>
<gene>
    <name evidence="2" type="ORF">FOXB_04724</name>
</gene>
<comment type="caution">
    <text evidence="2">The sequence shown here is derived from an EMBL/GenBank/DDBJ whole genome shotgun (WGS) entry which is preliminary data.</text>
</comment>
<sequence length="183" mass="20880">MLGTKRKVVSQQGEAPQTPKRRSNRNRANDPNEDIFRLPDPSSELDSHQILMANSTMRRLPLLEPQTIGKAHKKYGYKQPGRYVEDALSGYDSPKRMEIIKKFRDMADYIRKSGRSGPNRPRNPQLYVERAEIDLVGLEACRRIIAAKYSEEYQAMVAKIMEEKAEPEAQEGLEDDGDGDAEK</sequence>
<organism evidence="2">
    <name type="scientific">Fusarium oxysporum (strain Fo5176)</name>
    <name type="common">Fusarium vascular wilt</name>
    <dbReference type="NCBI Taxonomy" id="660025"/>
    <lineage>
        <taxon>Eukaryota</taxon>
        <taxon>Fungi</taxon>
        <taxon>Dikarya</taxon>
        <taxon>Ascomycota</taxon>
        <taxon>Pezizomycotina</taxon>
        <taxon>Sordariomycetes</taxon>
        <taxon>Hypocreomycetidae</taxon>
        <taxon>Hypocreales</taxon>
        <taxon>Nectriaceae</taxon>
        <taxon>Fusarium</taxon>
        <taxon>Fusarium oxysporum species complex</taxon>
    </lineage>
</organism>
<proteinExistence type="predicted"/>